<proteinExistence type="predicted"/>
<dbReference type="PROSITE" id="PS51664">
    <property type="entry name" value="YCAO"/>
    <property type="match status" value="1"/>
</dbReference>
<keyword evidence="4" id="KW-1185">Reference proteome</keyword>
<feature type="region of interest" description="Disordered" evidence="1">
    <location>
        <begin position="379"/>
        <end position="412"/>
    </location>
</feature>
<feature type="domain" description="YcaO" evidence="2">
    <location>
        <begin position="469"/>
        <end position="771"/>
    </location>
</feature>
<reference evidence="3 4" key="1">
    <citation type="submission" date="2018-10" db="EMBL/GenBank/DDBJ databases">
        <title>Genomic Encyclopedia of Archaeal and Bacterial Type Strains, Phase II (KMG-II): from individual species to whole genera.</title>
        <authorList>
            <person name="Goeker M."/>
        </authorList>
    </citation>
    <scope>NUCLEOTIDE SEQUENCE [LARGE SCALE GENOMIC DNA]</scope>
    <source>
        <strain evidence="3 4">DSM 43383</strain>
    </source>
</reference>
<gene>
    <name evidence="3" type="ORF">BZB76_5478</name>
</gene>
<evidence type="ECO:0000259" key="2">
    <source>
        <dbReference type="PROSITE" id="PS51664"/>
    </source>
</evidence>
<dbReference type="InterPro" id="IPR003776">
    <property type="entry name" value="YcaO-like_dom"/>
</dbReference>
<evidence type="ECO:0000313" key="4">
    <source>
        <dbReference type="Proteomes" id="UP000274601"/>
    </source>
</evidence>
<dbReference type="InterPro" id="IPR022291">
    <property type="entry name" value="Bacteriocin_synth_cyclodeHase"/>
</dbReference>
<dbReference type="EMBL" id="RBWU01000006">
    <property type="protein sequence ID" value="RKS70998.1"/>
    <property type="molecule type" value="Genomic_DNA"/>
</dbReference>
<sequence>METTTVNGENARATGAVTEKNMAGGDLADVRPRLRHDVLFADTGSGVLFRNSENGFIVQGRTAYRFAAMLAPHLTGHNSVRELSAGLNTAQRTMVLDFVRALLDRGFVRDSRPSGASTLPEPVARHFRSQLDYVEHYVDDAVGRFAAFRDADVLVLGTDQVAEAAALSLLRNGLRTVHTVLDGPAAGAVRAEAARLTEQGCEAEVRSVAVPDLDPVGYDLVIACGLGADAGTVLRTVRAPRRGVVLPATSVGDLLVAGPLLRPGTTPCWTCALLRLGDNEDPAAIAELWRGMTLRGAGPDRPGPRPPVAGMFGTMLGYEAFRTLTGCLPAETEGAVIVQDRLTLETARDPLLPHPGCPDCGPGEAELVADGHARVRHATLGDLEPERPEPWRPDPEGPDPERPAAASAATVTPETLRDELIAIQDLLSEHVGVFGAFDDSALDQSPLKVTRLRAGSTADPAAPARLIAAADLHYVPRARTRALLAAALAYVARSGPGAWAAAPVERPGPDAVPLDRLLISTGRAFDDRDAGGPWPAATSLLDGASRHVPAAAVHPFSPANAALHVEPTAAGDGAGTGEAEAIRQGLLSALAYEALREAAAGAVAETIDVTAAADGSEIDFLVRTARNLELTVELVDLAPRRPAHLVLARTTGDGDERGDGHEPVPWAVGAALSRDSAVTIALRDLIAAEQLRRALGETETVDFGDPLFPALDPRAIRSGAVGTSRPETTVAALLDDLRARDLDALVVPTTTSDLLRHGHLVTVRVLLARGV</sequence>
<dbReference type="NCBIfam" id="TIGR03882">
    <property type="entry name" value="cyclo_dehyd_2"/>
    <property type="match status" value="1"/>
</dbReference>
<evidence type="ECO:0000313" key="3">
    <source>
        <dbReference type="EMBL" id="RKS70998.1"/>
    </source>
</evidence>
<dbReference type="Gene3D" id="3.40.50.720">
    <property type="entry name" value="NAD(P)-binding Rossmann-like Domain"/>
    <property type="match status" value="1"/>
</dbReference>
<name>A0A495QGP8_9ACTN</name>
<dbReference type="Proteomes" id="UP000274601">
    <property type="component" value="Unassembled WGS sequence"/>
</dbReference>
<dbReference type="AlphaFoldDB" id="A0A495QGP8"/>
<evidence type="ECO:0000256" key="1">
    <source>
        <dbReference type="SAM" id="MobiDB-lite"/>
    </source>
</evidence>
<organism evidence="3 4">
    <name type="scientific">Actinomadura pelletieri DSM 43383</name>
    <dbReference type="NCBI Taxonomy" id="1120940"/>
    <lineage>
        <taxon>Bacteria</taxon>
        <taxon>Bacillati</taxon>
        <taxon>Actinomycetota</taxon>
        <taxon>Actinomycetes</taxon>
        <taxon>Streptosporangiales</taxon>
        <taxon>Thermomonosporaceae</taxon>
        <taxon>Actinomadura</taxon>
    </lineage>
</organism>
<protein>
    <submittedName>
        <fullName evidence="3">Bacteriocin biosynthesis cyclodehydratase domain-containing protein</fullName>
    </submittedName>
</protein>
<feature type="compositionally biased region" description="Basic and acidic residues" evidence="1">
    <location>
        <begin position="384"/>
        <end position="402"/>
    </location>
</feature>
<accession>A0A495QGP8</accession>
<comment type="caution">
    <text evidence="3">The sequence shown here is derived from an EMBL/GenBank/DDBJ whole genome shotgun (WGS) entry which is preliminary data.</text>
</comment>